<protein>
    <submittedName>
        <fullName evidence="1">OsmC-like protein</fullName>
    </submittedName>
</protein>
<dbReference type="Gene3D" id="3.30.300.20">
    <property type="match status" value="1"/>
</dbReference>
<accession>A0A562VF76</accession>
<sequence length="69" mass="7747">MGEARGEIELEDNVLVIKRIRVVYHLVTPAADRDKVERAYALHAEHCPVFRSISTAIAITTDLDWGEQG</sequence>
<dbReference type="SUPFAM" id="SSF82784">
    <property type="entry name" value="OsmC-like"/>
    <property type="match status" value="1"/>
</dbReference>
<dbReference type="AlphaFoldDB" id="A0A562VF76"/>
<proteinExistence type="predicted"/>
<evidence type="ECO:0000313" key="2">
    <source>
        <dbReference type="Proteomes" id="UP000319449"/>
    </source>
</evidence>
<comment type="caution">
    <text evidence="1">The sequence shown here is derived from an EMBL/GenBank/DDBJ whole genome shotgun (WGS) entry which is preliminary data.</text>
</comment>
<reference evidence="1 2" key="1">
    <citation type="submission" date="2019-07" db="EMBL/GenBank/DDBJ databases">
        <title>Genomic Encyclopedia of Archaeal and Bacterial Type Strains, Phase II (KMG-II): from individual species to whole genera.</title>
        <authorList>
            <person name="Goeker M."/>
        </authorList>
    </citation>
    <scope>NUCLEOTIDE SEQUENCE [LARGE SCALE GENOMIC DNA]</scope>
    <source>
        <strain evidence="1 2">ATCC BAA-1139</strain>
    </source>
</reference>
<keyword evidence="2" id="KW-1185">Reference proteome</keyword>
<evidence type="ECO:0000313" key="1">
    <source>
        <dbReference type="EMBL" id="TWJ16563.1"/>
    </source>
</evidence>
<dbReference type="InterPro" id="IPR003718">
    <property type="entry name" value="OsmC/Ohr_fam"/>
</dbReference>
<dbReference type="Proteomes" id="UP000319449">
    <property type="component" value="Unassembled WGS sequence"/>
</dbReference>
<organism evidence="1 2">
    <name type="scientific">Geobacter argillaceus</name>
    <dbReference type="NCBI Taxonomy" id="345631"/>
    <lineage>
        <taxon>Bacteria</taxon>
        <taxon>Pseudomonadati</taxon>
        <taxon>Thermodesulfobacteriota</taxon>
        <taxon>Desulfuromonadia</taxon>
        <taxon>Geobacterales</taxon>
        <taxon>Geobacteraceae</taxon>
        <taxon>Geobacter</taxon>
    </lineage>
</organism>
<dbReference type="EMBL" id="VLLN01000026">
    <property type="protein sequence ID" value="TWJ16563.1"/>
    <property type="molecule type" value="Genomic_DNA"/>
</dbReference>
<dbReference type="InterPro" id="IPR015946">
    <property type="entry name" value="KH_dom-like_a/b"/>
</dbReference>
<gene>
    <name evidence="1" type="ORF">JN12_03318</name>
</gene>
<name>A0A562VF76_9BACT</name>
<dbReference type="Pfam" id="PF02566">
    <property type="entry name" value="OsmC"/>
    <property type="match status" value="1"/>
</dbReference>
<dbReference type="InterPro" id="IPR036102">
    <property type="entry name" value="OsmC/Ohrsf"/>
</dbReference>